<keyword evidence="8" id="KW-0505">Motor protein</keyword>
<gene>
    <name evidence="12" type="ORF">FIBSPDRAFT_1036049</name>
</gene>
<evidence type="ECO:0000256" key="6">
    <source>
        <dbReference type="ARBA" id="ARBA00022803"/>
    </source>
</evidence>
<comment type="subcellular location">
    <subcellularLocation>
        <location evidence="1">Cytoplasm</location>
        <location evidence="1">Cytoskeleton</location>
    </subcellularLocation>
</comment>
<dbReference type="Gene3D" id="1.25.40.10">
    <property type="entry name" value="Tetratricopeptide repeat domain"/>
    <property type="match status" value="3"/>
</dbReference>
<feature type="repeat" description="TPR" evidence="10">
    <location>
        <begin position="632"/>
        <end position="665"/>
    </location>
</feature>
<dbReference type="GO" id="GO:0005871">
    <property type="term" value="C:kinesin complex"/>
    <property type="evidence" value="ECO:0007669"/>
    <property type="project" value="InterPro"/>
</dbReference>
<keyword evidence="4" id="KW-0493">Microtubule</keyword>
<keyword evidence="3" id="KW-0963">Cytoplasm</keyword>
<evidence type="ECO:0000256" key="3">
    <source>
        <dbReference type="ARBA" id="ARBA00022490"/>
    </source>
</evidence>
<dbReference type="OrthoDB" id="10260758at2759"/>
<keyword evidence="7" id="KW-0175">Coiled coil</keyword>
<dbReference type="PANTHER" id="PTHR45783:SF3">
    <property type="entry name" value="KINESIN LIGHT CHAIN"/>
    <property type="match status" value="1"/>
</dbReference>
<dbReference type="EMBL" id="KV417482">
    <property type="protein sequence ID" value="KZP33500.1"/>
    <property type="molecule type" value="Genomic_DNA"/>
</dbReference>
<dbReference type="SUPFAM" id="SSF52540">
    <property type="entry name" value="P-loop containing nucleoside triphosphate hydrolases"/>
    <property type="match status" value="1"/>
</dbReference>
<evidence type="ECO:0000256" key="8">
    <source>
        <dbReference type="ARBA" id="ARBA00023175"/>
    </source>
</evidence>
<name>A0A166W8T6_9AGAM</name>
<dbReference type="GO" id="GO:0043531">
    <property type="term" value="F:ADP binding"/>
    <property type="evidence" value="ECO:0007669"/>
    <property type="project" value="InterPro"/>
</dbReference>
<keyword evidence="9" id="KW-0206">Cytoskeleton</keyword>
<dbReference type="Gene3D" id="3.40.50.300">
    <property type="entry name" value="P-loop containing nucleotide triphosphate hydrolases"/>
    <property type="match status" value="1"/>
</dbReference>
<dbReference type="AlphaFoldDB" id="A0A166W8T6"/>
<dbReference type="InterPro" id="IPR002182">
    <property type="entry name" value="NB-ARC"/>
</dbReference>
<dbReference type="PANTHER" id="PTHR45783">
    <property type="entry name" value="KINESIN LIGHT CHAIN"/>
    <property type="match status" value="1"/>
</dbReference>
<evidence type="ECO:0000256" key="5">
    <source>
        <dbReference type="ARBA" id="ARBA00022737"/>
    </source>
</evidence>
<evidence type="ECO:0000256" key="4">
    <source>
        <dbReference type="ARBA" id="ARBA00022701"/>
    </source>
</evidence>
<dbReference type="Pfam" id="PF13374">
    <property type="entry name" value="TPR_10"/>
    <property type="match status" value="3"/>
</dbReference>
<keyword evidence="5" id="KW-0677">Repeat</keyword>
<accession>A0A166W8T6</accession>
<dbReference type="SUPFAM" id="SSF48452">
    <property type="entry name" value="TPR-like"/>
    <property type="match status" value="1"/>
</dbReference>
<evidence type="ECO:0000313" key="13">
    <source>
        <dbReference type="Proteomes" id="UP000076532"/>
    </source>
</evidence>
<feature type="repeat" description="TPR" evidence="10">
    <location>
        <begin position="758"/>
        <end position="791"/>
    </location>
</feature>
<keyword evidence="13" id="KW-1185">Reference proteome</keyword>
<feature type="domain" description="NB-ARC" evidence="11">
    <location>
        <begin position="153"/>
        <end position="304"/>
    </location>
</feature>
<feature type="repeat" description="TPR" evidence="10">
    <location>
        <begin position="800"/>
        <end position="833"/>
    </location>
</feature>
<dbReference type="InterPro" id="IPR019734">
    <property type="entry name" value="TPR_rpt"/>
</dbReference>
<dbReference type="Pfam" id="PF00931">
    <property type="entry name" value="NB-ARC"/>
    <property type="match status" value="1"/>
</dbReference>
<organism evidence="12 13">
    <name type="scientific">Athelia psychrophila</name>
    <dbReference type="NCBI Taxonomy" id="1759441"/>
    <lineage>
        <taxon>Eukaryota</taxon>
        <taxon>Fungi</taxon>
        <taxon>Dikarya</taxon>
        <taxon>Basidiomycota</taxon>
        <taxon>Agaricomycotina</taxon>
        <taxon>Agaricomycetes</taxon>
        <taxon>Agaricomycetidae</taxon>
        <taxon>Atheliales</taxon>
        <taxon>Atheliaceae</taxon>
        <taxon>Athelia</taxon>
    </lineage>
</organism>
<dbReference type="GO" id="GO:0019894">
    <property type="term" value="F:kinesin binding"/>
    <property type="evidence" value="ECO:0007669"/>
    <property type="project" value="TreeGrafter"/>
</dbReference>
<proteinExistence type="inferred from homology"/>
<sequence length="1130" mass="123877">METVVAGPSFPDESLSENIAKARDEMDQALKASGNPKAEMEPPMTGTAGVASEQVAQAVFHTTRTLGGSVINVAGNYIVQGGYERPGADAIETRQRLAQIGVGTEVHLLPSLLPFNDAPVDLISSCFTGRHEDIQFIANVLGSPTGRAPARYAIWGMPGLGKSQTALKYAHSYFESGRYTHVFWIPATTVEKLMQGLAKVLQPVQHLERYNPDQAVQLMAARDCFEHSEKYGFVKWLIIFDDATSETVSFLRQNLPRQNANGSILITTRTLDVAEALTNVAGQQHPVYELKALSPVQSAELLLKRAGIHGSSATADLESAQELVQRMGCLPLAVEQAGAFMKANGFSSTNRLNDMYNQHGSAEIIRWKNSLTAYEQTSVLAAFTAPLQRLGTINPNVLSLLRVLACFDPEHIPLDIVVLGAEKARVAHLASHAESTLTVSQAPKNKQFGFGRLIAKLSGKRATPRPLTVPQSDTLPLELIPLLDPLCSEEWLRGACTHLKDLSLAQPLYGEKTSLHIHDLIRQVIVQQTMVAHESGENMYHSFAVILLSEAFLTIEDPASPQSWTECERFVPHLMSLVNHAGALPINLLGVLTVHIAHYFGKRGRYEEAVALFQHVLAGQTQQLGADHLETLVTVNNLAEMYRQQGKYDKAQPLYQRALAGQTQQLSADHLGTLTTVNNLALLYNQQGKYNKAEPLYQRALAGCEKQLGAGHPSTLTAVQNIAGMYRQQGKYNEAEPLYQRALAGQMQQLGADHPDTLGTVNNLAELYRQQGKYDKAQPLYQRALAGQTQQLGAVHPGTLRTVNNLAMLYHQQGKYDEAKSLYQRALAGQMQQLGADHPSTFMMVNNLAELYRQQGKHDEAEPLYQRALAGQTQQLGADHPDTLRTVGNLALLYHQQGKYDEAEPLLQQALVGVEQQLGADHPDTLRMVGNLAELYCQQRKYDEAEPLYQRALAGQMRQLGADHPGTLTTVNNLALLYSGQGKYDKAVPLCQRALAGCEQQLGADHPDTLGAVNNLALLYSQQGKHDEAEPLYQQALAGQAQQLGADHPDTLGTVSNLALLYHQQGKYDEAEPLYQRARAGFGQRLGAGHPNTLTVVSHLACMYDEQGRAGEAKNLRARAEEVEKVQSSK</sequence>
<dbReference type="InterPro" id="IPR002151">
    <property type="entry name" value="Kinesin_light"/>
</dbReference>
<evidence type="ECO:0000256" key="2">
    <source>
        <dbReference type="ARBA" id="ARBA00009622"/>
    </source>
</evidence>
<comment type="similarity">
    <text evidence="2">Belongs to the kinesin light chain family.</text>
</comment>
<dbReference type="InterPro" id="IPR027417">
    <property type="entry name" value="P-loop_NTPase"/>
</dbReference>
<dbReference type="InterPro" id="IPR011990">
    <property type="entry name" value="TPR-like_helical_dom_sf"/>
</dbReference>
<dbReference type="SMART" id="SM00028">
    <property type="entry name" value="TPR"/>
    <property type="match status" value="12"/>
</dbReference>
<dbReference type="GO" id="GO:0005737">
    <property type="term" value="C:cytoplasm"/>
    <property type="evidence" value="ECO:0007669"/>
    <property type="project" value="TreeGrafter"/>
</dbReference>
<protein>
    <submittedName>
        <fullName evidence="12">TPR-like protein</fullName>
    </submittedName>
</protein>
<evidence type="ECO:0000256" key="7">
    <source>
        <dbReference type="ARBA" id="ARBA00023054"/>
    </source>
</evidence>
<evidence type="ECO:0000256" key="9">
    <source>
        <dbReference type="ARBA" id="ARBA00023212"/>
    </source>
</evidence>
<dbReference type="Pfam" id="PF13424">
    <property type="entry name" value="TPR_12"/>
    <property type="match status" value="5"/>
</dbReference>
<evidence type="ECO:0000256" key="10">
    <source>
        <dbReference type="PROSITE-ProRule" id="PRU00339"/>
    </source>
</evidence>
<dbReference type="GO" id="GO:0005874">
    <property type="term" value="C:microtubule"/>
    <property type="evidence" value="ECO:0007669"/>
    <property type="project" value="UniProtKB-KW"/>
</dbReference>
<dbReference type="PRINTS" id="PR00381">
    <property type="entry name" value="KINESINLIGHT"/>
</dbReference>
<evidence type="ECO:0000256" key="1">
    <source>
        <dbReference type="ARBA" id="ARBA00004245"/>
    </source>
</evidence>
<dbReference type="STRING" id="436010.A0A166W8T6"/>
<dbReference type="GO" id="GO:0007018">
    <property type="term" value="P:microtubule-based movement"/>
    <property type="evidence" value="ECO:0007669"/>
    <property type="project" value="TreeGrafter"/>
</dbReference>
<evidence type="ECO:0000259" key="11">
    <source>
        <dbReference type="Pfam" id="PF00931"/>
    </source>
</evidence>
<reference evidence="12 13" key="1">
    <citation type="journal article" date="2016" name="Mol. Biol. Evol.">
        <title>Comparative Genomics of Early-Diverging Mushroom-Forming Fungi Provides Insights into the Origins of Lignocellulose Decay Capabilities.</title>
        <authorList>
            <person name="Nagy L.G."/>
            <person name="Riley R."/>
            <person name="Tritt A."/>
            <person name="Adam C."/>
            <person name="Daum C."/>
            <person name="Floudas D."/>
            <person name="Sun H."/>
            <person name="Yadav J.S."/>
            <person name="Pangilinan J."/>
            <person name="Larsson K.H."/>
            <person name="Matsuura K."/>
            <person name="Barry K."/>
            <person name="Labutti K."/>
            <person name="Kuo R."/>
            <person name="Ohm R.A."/>
            <person name="Bhattacharya S.S."/>
            <person name="Shirouzu T."/>
            <person name="Yoshinaga Y."/>
            <person name="Martin F.M."/>
            <person name="Grigoriev I.V."/>
            <person name="Hibbett D.S."/>
        </authorList>
    </citation>
    <scope>NUCLEOTIDE SEQUENCE [LARGE SCALE GENOMIC DNA]</scope>
    <source>
        <strain evidence="12 13">CBS 109695</strain>
    </source>
</reference>
<dbReference type="PROSITE" id="PS50005">
    <property type="entry name" value="TPR"/>
    <property type="match status" value="3"/>
</dbReference>
<dbReference type="Proteomes" id="UP000076532">
    <property type="component" value="Unassembled WGS sequence"/>
</dbReference>
<keyword evidence="6 10" id="KW-0802">TPR repeat</keyword>
<evidence type="ECO:0000313" key="12">
    <source>
        <dbReference type="EMBL" id="KZP33500.1"/>
    </source>
</evidence>